<keyword evidence="3" id="KW-1185">Reference proteome</keyword>
<evidence type="ECO:0000313" key="3">
    <source>
        <dbReference type="Proteomes" id="UP000324973"/>
    </source>
</evidence>
<keyword evidence="1" id="KW-0812">Transmembrane</keyword>
<dbReference type="AlphaFoldDB" id="A0A5D4XRP1"/>
<dbReference type="Proteomes" id="UP000324973">
    <property type="component" value="Unassembled WGS sequence"/>
</dbReference>
<dbReference type="RefSeq" id="WP_149103817.1">
    <property type="nucleotide sequence ID" value="NZ_VTFT01000001.1"/>
</dbReference>
<keyword evidence="1" id="KW-0472">Membrane</keyword>
<organism evidence="2 3">
    <name type="scientific">Luteimonas viscosa</name>
    <dbReference type="NCBI Taxonomy" id="1132694"/>
    <lineage>
        <taxon>Bacteria</taxon>
        <taxon>Pseudomonadati</taxon>
        <taxon>Pseudomonadota</taxon>
        <taxon>Gammaproteobacteria</taxon>
        <taxon>Lysobacterales</taxon>
        <taxon>Lysobacteraceae</taxon>
        <taxon>Luteimonas</taxon>
    </lineage>
</organism>
<accession>A0A5D4XRP1</accession>
<reference evidence="2 3" key="1">
    <citation type="submission" date="2019-08" db="EMBL/GenBank/DDBJ databases">
        <title>Luteimonas viscosus sp. nov., isolated from soil of a sunflower field.</title>
        <authorList>
            <person name="Jianli Z."/>
            <person name="Ying Z."/>
        </authorList>
    </citation>
    <scope>NUCLEOTIDE SEQUENCE [LARGE SCALE GENOMIC DNA]</scope>
    <source>
        <strain evidence="2 3">XBU10</strain>
    </source>
</reference>
<gene>
    <name evidence="2" type="ORF">FZO89_13940</name>
</gene>
<dbReference type="OrthoDB" id="5965899at2"/>
<evidence type="ECO:0000256" key="1">
    <source>
        <dbReference type="SAM" id="Phobius"/>
    </source>
</evidence>
<comment type="caution">
    <text evidence="2">The sequence shown here is derived from an EMBL/GenBank/DDBJ whole genome shotgun (WGS) entry which is preliminary data.</text>
</comment>
<dbReference type="EMBL" id="VTFT01000001">
    <property type="protein sequence ID" value="TYT27266.1"/>
    <property type="molecule type" value="Genomic_DNA"/>
</dbReference>
<evidence type="ECO:0000313" key="2">
    <source>
        <dbReference type="EMBL" id="TYT27266.1"/>
    </source>
</evidence>
<proteinExistence type="predicted"/>
<feature type="transmembrane region" description="Helical" evidence="1">
    <location>
        <begin position="20"/>
        <end position="42"/>
    </location>
</feature>
<protein>
    <recommendedName>
        <fullName evidence="4">AsmA family protein</fullName>
    </recommendedName>
</protein>
<name>A0A5D4XRP1_9GAMM</name>
<evidence type="ECO:0008006" key="4">
    <source>
        <dbReference type="Google" id="ProtNLM"/>
    </source>
</evidence>
<keyword evidence="1" id="KW-1133">Transmembrane helix</keyword>
<sequence>MNASPRQAGTPRARRRWPRVLLVCAVPLALLVVLWLVVWLALPPERVVPMVLARIGASMNLEISAEGDAASRLGAHPSFVVRNLVAREPGAERPLLQARRLLVSLPWSTIRSLGDTLDLVRIELDEPVVDVAALQHWLGTRPPGEGRLPTLSDGLRVRDGRIEGAGWRIEALRLALPRLHPDQPLRAQAAGRYVDASTRAPFDLAATLMRPASGRGFAVAGPVVPAQGDWRLPAWITLSGALHWNDGLRLLPARFGASGRYLSGDTTVPFSLGVHGPLRAHDGSWTLVPAGLALRGGGLVPVFDARGRLGLGQRLLLDLDGRIAQWPEAWPALPPPLGGSREPLALSLAYLGAPDLSDPLALRAGRDDMRFDGRLDVPALVVWGTSTLPDSLLPPLDGRLEAARIEISGAQLEGVVVEFEDDPAAAPAPPP</sequence>